<dbReference type="Proteomes" id="UP001595765">
    <property type="component" value="Unassembled WGS sequence"/>
</dbReference>
<protein>
    <submittedName>
        <fullName evidence="4">GTPase-associated protein 1-related protein</fullName>
    </submittedName>
</protein>
<gene>
    <name evidence="4" type="ORF">ACFO3J_15210</name>
</gene>
<organism evidence="4 5">
    <name type="scientific">Streptomyces polygonati</name>
    <dbReference type="NCBI Taxonomy" id="1617087"/>
    <lineage>
        <taxon>Bacteria</taxon>
        <taxon>Bacillati</taxon>
        <taxon>Actinomycetota</taxon>
        <taxon>Actinomycetes</taxon>
        <taxon>Kitasatosporales</taxon>
        <taxon>Streptomycetaceae</taxon>
        <taxon>Streptomyces</taxon>
    </lineage>
</organism>
<accession>A0ABV8HLD9</accession>
<sequence length="862" mass="92786">MTLQRLGFLVRPGALPDDLRAETGAESLPAEVAATIASVITEALPTVPDGSSAVLSHTRLPGGGALLLEMAGPGAPDDAATAGWPDPYGGSARRVAACYLPGGAEELGDRTPIETWRSRLWEPSGSAADGAEDVPDWCDDAHLVDFAAAHAEQVEPFLADVHRLFAAPAGRQIVIAERDPATVARWIALACASLTPACARALTFVLFTDRPAAAPQQLVGIGPDADFDRADEAALRHLYRVYDGLGGPGSAPLPGPDNWASVAAQVWRTGLAPRTAYHRQGTADEPFGIGPLRDLILARPVDTEPYDRAESRQASPPAPVQTALPPASRPAPVPPAPIVPPVTAIGGGPDAGWEDQEDQEEAVSGIPGGANPVRVAAVRRGPLTPAELSDLFAKLGVRVPLSDDGLLAAVLAEFAPPTRESADDAGLRAAVVDKLTETVRARHDTPFLQWVSVLEALHTLSPPRERPLAADRVTAAYLAERSGQEAAEVKAAAGISRDLLWKEAPRDERTREPFERLATPFVRLLLDQLAKAERGPRPEALAGLVASPLGGWLDTVYEQAPARLRLIIEAERLRNRRIAGMELFRRLIASAGTEEVWEPALLGLVLWLVWREGTPSLLDALELISHCGPSRIAAARFDGRLARLLTVPEPPSDHSAELADQLLGMRTELDDRQAAVAKLLNLGRRMDRHEVGPKLAIQQVRSMLALSVPDPVRDWITKKLAVRLAESQPAELADTFVLGVLAGPLEETLLKRYVDAQLTPKRKERLVDALAGDPEGAAKLFTAWGRDSLQATIGWRNESQVLTTEVFGETVVRLRLRNPIQLQKIGERLRAMGELEWAHNWEAFVDTGLSGTGIDPRNDFHR</sequence>
<evidence type="ECO:0000259" key="3">
    <source>
        <dbReference type="Pfam" id="PF20052"/>
    </source>
</evidence>
<dbReference type="Pfam" id="PF20014">
    <property type="entry name" value="GAP1-M"/>
    <property type="match status" value="1"/>
</dbReference>
<evidence type="ECO:0000313" key="4">
    <source>
        <dbReference type="EMBL" id="MFC4032828.1"/>
    </source>
</evidence>
<evidence type="ECO:0000256" key="1">
    <source>
        <dbReference type="SAM" id="MobiDB-lite"/>
    </source>
</evidence>
<feature type="region of interest" description="Disordered" evidence="1">
    <location>
        <begin position="304"/>
        <end position="333"/>
    </location>
</feature>
<evidence type="ECO:0000313" key="5">
    <source>
        <dbReference type="Proteomes" id="UP001595765"/>
    </source>
</evidence>
<dbReference type="InterPro" id="IPR049532">
    <property type="entry name" value="GAP1-like_C"/>
</dbReference>
<dbReference type="InterPro" id="IPR045401">
    <property type="entry name" value="GAP1-M"/>
</dbReference>
<evidence type="ECO:0000259" key="2">
    <source>
        <dbReference type="Pfam" id="PF20014"/>
    </source>
</evidence>
<proteinExistence type="predicted"/>
<comment type="caution">
    <text evidence="4">The sequence shown here is derived from an EMBL/GenBank/DDBJ whole genome shotgun (WGS) entry which is preliminary data.</text>
</comment>
<name>A0ABV8HLD9_9ACTN</name>
<reference evidence="5" key="1">
    <citation type="journal article" date="2019" name="Int. J. Syst. Evol. Microbiol.">
        <title>The Global Catalogue of Microorganisms (GCM) 10K type strain sequencing project: providing services to taxonomists for standard genome sequencing and annotation.</title>
        <authorList>
            <consortium name="The Broad Institute Genomics Platform"/>
            <consortium name="The Broad Institute Genome Sequencing Center for Infectious Disease"/>
            <person name="Wu L."/>
            <person name="Ma J."/>
        </authorList>
    </citation>
    <scope>NUCLEOTIDE SEQUENCE [LARGE SCALE GENOMIC DNA]</scope>
    <source>
        <strain evidence="5">CGMCC 4.7237</strain>
    </source>
</reference>
<keyword evidence="5" id="KW-1185">Reference proteome</keyword>
<dbReference type="EMBL" id="JBHSBB010000010">
    <property type="protein sequence ID" value="MFC4032828.1"/>
    <property type="molecule type" value="Genomic_DNA"/>
</dbReference>
<feature type="domain" description="GTPase-associated protein 1-like C-terminal" evidence="3">
    <location>
        <begin position="379"/>
        <end position="841"/>
    </location>
</feature>
<feature type="domain" description="GTPase-associated protein 1 middle" evidence="2">
    <location>
        <begin position="145"/>
        <end position="233"/>
    </location>
</feature>
<dbReference type="Pfam" id="PF20052">
    <property type="entry name" value="GAP1-C"/>
    <property type="match status" value="1"/>
</dbReference>
<dbReference type="RefSeq" id="WP_386429922.1">
    <property type="nucleotide sequence ID" value="NZ_JBHSBB010000010.1"/>
</dbReference>